<dbReference type="AlphaFoldDB" id="A0A8T2SCS2"/>
<dbReference type="EMBL" id="CM035426">
    <property type="protein sequence ID" value="KAH7315830.1"/>
    <property type="molecule type" value="Genomic_DNA"/>
</dbReference>
<evidence type="ECO:0000313" key="1">
    <source>
        <dbReference type="EMBL" id="KAH7315830.1"/>
    </source>
</evidence>
<gene>
    <name evidence="1" type="ORF">KP509_21G067200</name>
</gene>
<sequence>MPRHHLGYSLCRSYAELNSSMCHLRASRKLCAFDFYSYFVRIGVDMQKI</sequence>
<comment type="caution">
    <text evidence="1">The sequence shown here is derived from an EMBL/GenBank/DDBJ whole genome shotgun (WGS) entry which is preliminary data.</text>
</comment>
<reference evidence="1" key="1">
    <citation type="submission" date="2021-08" db="EMBL/GenBank/DDBJ databases">
        <title>WGS assembly of Ceratopteris richardii.</title>
        <authorList>
            <person name="Marchant D.B."/>
            <person name="Chen G."/>
            <person name="Jenkins J."/>
            <person name="Shu S."/>
            <person name="Leebens-Mack J."/>
            <person name="Grimwood J."/>
            <person name="Schmutz J."/>
            <person name="Soltis P."/>
            <person name="Soltis D."/>
            <person name="Chen Z.-H."/>
        </authorList>
    </citation>
    <scope>NUCLEOTIDE SEQUENCE</scope>
    <source>
        <strain evidence="1">Whitten #5841</strain>
        <tissue evidence="1">Leaf</tissue>
    </source>
</reference>
<dbReference type="Proteomes" id="UP000825935">
    <property type="component" value="Chromosome 21"/>
</dbReference>
<protein>
    <submittedName>
        <fullName evidence="1">Uncharacterized protein</fullName>
    </submittedName>
</protein>
<keyword evidence="2" id="KW-1185">Reference proteome</keyword>
<proteinExistence type="predicted"/>
<organism evidence="1 2">
    <name type="scientific">Ceratopteris richardii</name>
    <name type="common">Triangle waterfern</name>
    <dbReference type="NCBI Taxonomy" id="49495"/>
    <lineage>
        <taxon>Eukaryota</taxon>
        <taxon>Viridiplantae</taxon>
        <taxon>Streptophyta</taxon>
        <taxon>Embryophyta</taxon>
        <taxon>Tracheophyta</taxon>
        <taxon>Polypodiopsida</taxon>
        <taxon>Polypodiidae</taxon>
        <taxon>Polypodiales</taxon>
        <taxon>Pteridineae</taxon>
        <taxon>Pteridaceae</taxon>
        <taxon>Parkerioideae</taxon>
        <taxon>Ceratopteris</taxon>
    </lineage>
</organism>
<evidence type="ECO:0000313" key="2">
    <source>
        <dbReference type="Proteomes" id="UP000825935"/>
    </source>
</evidence>
<name>A0A8T2SCS2_CERRI</name>
<accession>A0A8T2SCS2</accession>